<accession>A0A856MM96</accession>
<gene>
    <name evidence="1" type="ORF">DP114_31370</name>
</gene>
<dbReference type="Proteomes" id="UP000503129">
    <property type="component" value="Chromosome"/>
</dbReference>
<evidence type="ECO:0000313" key="2">
    <source>
        <dbReference type="Proteomes" id="UP000503129"/>
    </source>
</evidence>
<name>A0A856MM96_9CYAN</name>
<evidence type="ECO:0000313" key="1">
    <source>
        <dbReference type="EMBL" id="QDL11798.1"/>
    </source>
</evidence>
<keyword evidence="2" id="KW-1185">Reference proteome</keyword>
<dbReference type="KEGG" id="bsen:DP114_31370"/>
<dbReference type="AlphaFoldDB" id="A0A856MM96"/>
<proteinExistence type="predicted"/>
<organism evidence="1 2">
    <name type="scientific">Brasilonema sennae CENA114</name>
    <dbReference type="NCBI Taxonomy" id="415709"/>
    <lineage>
        <taxon>Bacteria</taxon>
        <taxon>Bacillati</taxon>
        <taxon>Cyanobacteriota</taxon>
        <taxon>Cyanophyceae</taxon>
        <taxon>Nostocales</taxon>
        <taxon>Scytonemataceae</taxon>
        <taxon>Brasilonema</taxon>
        <taxon>Bromeliae group (in: Brasilonema)</taxon>
    </lineage>
</organism>
<reference evidence="1 2" key="1">
    <citation type="submission" date="2018-06" db="EMBL/GenBank/DDBJ databases">
        <title>Comparative genomics of Brasilonema spp. strains.</title>
        <authorList>
            <person name="Alvarenga D.O."/>
            <person name="Fiore M.F."/>
            <person name="Varani A.M."/>
        </authorList>
    </citation>
    <scope>NUCLEOTIDE SEQUENCE [LARGE SCALE GENOMIC DNA]</scope>
    <source>
        <strain evidence="1 2">CENA114</strain>
    </source>
</reference>
<dbReference type="EMBL" id="CP030118">
    <property type="protein sequence ID" value="QDL11798.1"/>
    <property type="molecule type" value="Genomic_DNA"/>
</dbReference>
<protein>
    <submittedName>
        <fullName evidence="1">Uncharacterized protein</fullName>
    </submittedName>
</protein>
<sequence length="70" mass="8364">MFDFEWNALKSRDKTKKVKLECLISIKSIFYQLRSYTPKALFVSTFEFFDVTIINDNRKTFARLVLTFAK</sequence>